<name>A0A1R1YPA8_9FUNG</name>
<feature type="compositionally biased region" description="Low complexity" evidence="1">
    <location>
        <begin position="139"/>
        <end position="168"/>
    </location>
</feature>
<feature type="compositionally biased region" description="Low complexity" evidence="1">
    <location>
        <begin position="234"/>
        <end position="246"/>
    </location>
</feature>
<feature type="compositionally biased region" description="Low complexity" evidence="1">
    <location>
        <begin position="201"/>
        <end position="213"/>
    </location>
</feature>
<feature type="compositionally biased region" description="Polar residues" evidence="1">
    <location>
        <begin position="214"/>
        <end position="233"/>
    </location>
</feature>
<feature type="region of interest" description="Disordered" evidence="1">
    <location>
        <begin position="272"/>
        <end position="329"/>
    </location>
</feature>
<accession>A0A1R1YPA8</accession>
<evidence type="ECO:0000313" key="3">
    <source>
        <dbReference type="Proteomes" id="UP000187429"/>
    </source>
</evidence>
<proteinExistence type="predicted"/>
<evidence type="ECO:0000313" key="2">
    <source>
        <dbReference type="EMBL" id="OMJ28723.1"/>
    </source>
</evidence>
<sequence>MAEFTGLAVEFRFVVEIESVPIGPVINAGNYLHDTSPFYLIPSFYFFFYFFSVHPSIDTSLPRFTLNIVFTLLDMDDNSNSSSIQQNSALIGVLRTPKRSTRNTSSPYSRPEKKTVHSGFMGNIKNIISKFWTESPQISTTPSASSKNSSQISTTPSASSKNSSQISSKLNPEYPRVPQSVPSLQNQPISSIISTPKNIQSSHSNNSAHSSSSKLYPNGSNTPSNHPLSSNAISSLSKPSLPGSSRKLAAWMSPAHAQRLLDSLESYNKIDTHENSDQNDEISKSYTSTSTPRISNLSKPNHEGIKFKDSPSRSSNIGLNNSNNLPNRSLRISSTGQISSAHSLAKMIQVHFYTSSIP</sequence>
<feature type="compositionally biased region" description="Polar residues" evidence="1">
    <location>
        <begin position="284"/>
        <end position="299"/>
    </location>
</feature>
<dbReference type="AlphaFoldDB" id="A0A1R1YPA8"/>
<protein>
    <submittedName>
        <fullName evidence="2">Uncharacterized protein</fullName>
    </submittedName>
</protein>
<evidence type="ECO:0000256" key="1">
    <source>
        <dbReference type="SAM" id="MobiDB-lite"/>
    </source>
</evidence>
<dbReference type="Proteomes" id="UP000187429">
    <property type="component" value="Unassembled WGS sequence"/>
</dbReference>
<feature type="region of interest" description="Disordered" evidence="1">
    <location>
        <begin position="95"/>
        <end position="116"/>
    </location>
</feature>
<feature type="compositionally biased region" description="Polar residues" evidence="1">
    <location>
        <begin position="180"/>
        <end position="200"/>
    </location>
</feature>
<organism evidence="2 3">
    <name type="scientific">Smittium culicis</name>
    <dbReference type="NCBI Taxonomy" id="133412"/>
    <lineage>
        <taxon>Eukaryota</taxon>
        <taxon>Fungi</taxon>
        <taxon>Fungi incertae sedis</taxon>
        <taxon>Zoopagomycota</taxon>
        <taxon>Kickxellomycotina</taxon>
        <taxon>Harpellomycetes</taxon>
        <taxon>Harpellales</taxon>
        <taxon>Legeriomycetaceae</taxon>
        <taxon>Smittium</taxon>
    </lineage>
</organism>
<feature type="region of interest" description="Disordered" evidence="1">
    <location>
        <begin position="139"/>
        <end position="246"/>
    </location>
</feature>
<keyword evidence="3" id="KW-1185">Reference proteome</keyword>
<gene>
    <name evidence="2" type="ORF">AYI69_g1795</name>
</gene>
<comment type="caution">
    <text evidence="2">The sequence shown here is derived from an EMBL/GenBank/DDBJ whole genome shotgun (WGS) entry which is preliminary data.</text>
</comment>
<feature type="compositionally biased region" description="Basic and acidic residues" evidence="1">
    <location>
        <begin position="300"/>
        <end position="311"/>
    </location>
</feature>
<feature type="compositionally biased region" description="Low complexity" evidence="1">
    <location>
        <begin position="312"/>
        <end position="329"/>
    </location>
</feature>
<dbReference type="EMBL" id="LSSM01000498">
    <property type="protein sequence ID" value="OMJ28723.1"/>
    <property type="molecule type" value="Genomic_DNA"/>
</dbReference>
<reference evidence="3" key="1">
    <citation type="submission" date="2017-01" db="EMBL/GenBank/DDBJ databases">
        <authorList>
            <person name="Wang Y."/>
            <person name="White M."/>
            <person name="Kvist S."/>
            <person name="Moncalvo J.-M."/>
        </authorList>
    </citation>
    <scope>NUCLEOTIDE SEQUENCE [LARGE SCALE GENOMIC DNA]</scope>
    <source>
        <strain evidence="3">ID-206-W2</strain>
    </source>
</reference>